<dbReference type="GO" id="GO:0005886">
    <property type="term" value="C:plasma membrane"/>
    <property type="evidence" value="ECO:0007669"/>
    <property type="project" value="TreeGrafter"/>
</dbReference>
<feature type="transmembrane region" description="Helical" evidence="8">
    <location>
        <begin position="468"/>
        <end position="487"/>
    </location>
</feature>
<feature type="transmembrane region" description="Helical" evidence="8">
    <location>
        <begin position="366"/>
        <end position="385"/>
    </location>
</feature>
<keyword evidence="11" id="KW-1185">Reference proteome</keyword>
<feature type="coiled-coil region" evidence="6">
    <location>
        <begin position="547"/>
        <end position="574"/>
    </location>
</feature>
<evidence type="ECO:0000313" key="10">
    <source>
        <dbReference type="EMBL" id="GMH99420.1"/>
    </source>
</evidence>
<dbReference type="InterPro" id="IPR005821">
    <property type="entry name" value="Ion_trans_dom"/>
</dbReference>
<dbReference type="Pfam" id="PF00520">
    <property type="entry name" value="Ion_trans"/>
    <property type="match status" value="1"/>
</dbReference>
<evidence type="ECO:0000256" key="5">
    <source>
        <dbReference type="ARBA" id="ARBA00023136"/>
    </source>
</evidence>
<comment type="caution">
    <text evidence="10">The sequence shown here is derived from an EMBL/GenBank/DDBJ whole genome shotgun (WGS) entry which is preliminary data.</text>
</comment>
<dbReference type="InterPro" id="IPR024862">
    <property type="entry name" value="TRPV"/>
</dbReference>
<feature type="compositionally biased region" description="Acidic residues" evidence="7">
    <location>
        <begin position="598"/>
        <end position="610"/>
    </location>
</feature>
<feature type="transmembrane region" description="Helical" evidence="8">
    <location>
        <begin position="193"/>
        <end position="211"/>
    </location>
</feature>
<keyword evidence="6" id="KW-0175">Coiled coil</keyword>
<feature type="transmembrane region" description="Helical" evidence="8">
    <location>
        <begin position="342"/>
        <end position="361"/>
    </location>
</feature>
<evidence type="ECO:0000256" key="4">
    <source>
        <dbReference type="ARBA" id="ARBA00022989"/>
    </source>
</evidence>
<feature type="transmembrane region" description="Helical" evidence="8">
    <location>
        <begin position="157"/>
        <end position="181"/>
    </location>
</feature>
<feature type="region of interest" description="Disordered" evidence="7">
    <location>
        <begin position="593"/>
        <end position="666"/>
    </location>
</feature>
<dbReference type="Proteomes" id="UP001165085">
    <property type="component" value="Unassembled WGS sequence"/>
</dbReference>
<evidence type="ECO:0000256" key="1">
    <source>
        <dbReference type="ARBA" id="ARBA00004141"/>
    </source>
</evidence>
<comment type="subcellular location">
    <subcellularLocation>
        <location evidence="1">Membrane</location>
        <topology evidence="1">Multi-pass membrane protein</topology>
    </subcellularLocation>
</comment>
<dbReference type="OrthoDB" id="284782at2759"/>
<evidence type="ECO:0000256" key="3">
    <source>
        <dbReference type="ARBA" id="ARBA00022737"/>
    </source>
</evidence>
<dbReference type="EMBL" id="BRXY01000545">
    <property type="protein sequence ID" value="GMH99420.1"/>
    <property type="molecule type" value="Genomic_DNA"/>
</dbReference>
<proteinExistence type="predicted"/>
<keyword evidence="2 8" id="KW-0812">Transmembrane</keyword>
<dbReference type="GO" id="GO:0005216">
    <property type="term" value="F:monoatomic ion channel activity"/>
    <property type="evidence" value="ECO:0007669"/>
    <property type="project" value="InterPro"/>
</dbReference>
<protein>
    <recommendedName>
        <fullName evidence="9">Ion transport domain-containing protein</fullName>
    </recommendedName>
</protein>
<organism evidence="10 11">
    <name type="scientific">Triparma strigata</name>
    <dbReference type="NCBI Taxonomy" id="1606541"/>
    <lineage>
        <taxon>Eukaryota</taxon>
        <taxon>Sar</taxon>
        <taxon>Stramenopiles</taxon>
        <taxon>Ochrophyta</taxon>
        <taxon>Bolidophyceae</taxon>
        <taxon>Parmales</taxon>
        <taxon>Triparmaceae</taxon>
        <taxon>Triparma</taxon>
    </lineage>
</organism>
<keyword evidence="4 8" id="KW-1133">Transmembrane helix</keyword>
<keyword evidence="5 8" id="KW-0472">Membrane</keyword>
<dbReference type="AlphaFoldDB" id="A0A9W7C4A6"/>
<accession>A0A9W7C4A6</accession>
<feature type="transmembrane region" description="Helical" evidence="8">
    <location>
        <begin position="292"/>
        <end position="322"/>
    </location>
</feature>
<feature type="compositionally biased region" description="Polar residues" evidence="7">
    <location>
        <begin position="642"/>
        <end position="654"/>
    </location>
</feature>
<feature type="transmembrane region" description="Helical" evidence="8">
    <location>
        <begin position="232"/>
        <end position="252"/>
    </location>
</feature>
<evidence type="ECO:0000256" key="2">
    <source>
        <dbReference type="ARBA" id="ARBA00022692"/>
    </source>
</evidence>
<evidence type="ECO:0000256" key="6">
    <source>
        <dbReference type="SAM" id="Coils"/>
    </source>
</evidence>
<dbReference type="PANTHER" id="PTHR10582:SF2">
    <property type="entry name" value="INACTIVE"/>
    <property type="match status" value="1"/>
</dbReference>
<evidence type="ECO:0000256" key="7">
    <source>
        <dbReference type="SAM" id="MobiDB-lite"/>
    </source>
</evidence>
<reference evidence="11" key="1">
    <citation type="journal article" date="2023" name="Commun. Biol.">
        <title>Genome analysis of Parmales, the sister group of diatoms, reveals the evolutionary specialization of diatoms from phago-mixotrophs to photoautotrophs.</title>
        <authorList>
            <person name="Ban H."/>
            <person name="Sato S."/>
            <person name="Yoshikawa S."/>
            <person name="Yamada K."/>
            <person name="Nakamura Y."/>
            <person name="Ichinomiya M."/>
            <person name="Sato N."/>
            <person name="Blanc-Mathieu R."/>
            <person name="Endo H."/>
            <person name="Kuwata A."/>
            <person name="Ogata H."/>
        </authorList>
    </citation>
    <scope>NUCLEOTIDE SEQUENCE [LARGE SCALE GENOMIC DNA]</scope>
    <source>
        <strain evidence="11">NIES 3701</strain>
    </source>
</reference>
<feature type="compositionally biased region" description="Pro residues" evidence="7">
    <location>
        <begin position="629"/>
        <end position="638"/>
    </location>
</feature>
<dbReference type="GO" id="GO:0098703">
    <property type="term" value="P:calcium ion import across plasma membrane"/>
    <property type="evidence" value="ECO:0007669"/>
    <property type="project" value="TreeGrafter"/>
</dbReference>
<dbReference type="PANTHER" id="PTHR10582">
    <property type="entry name" value="TRANSIENT RECEPTOR POTENTIAL ION CHANNEL PROTEIN"/>
    <property type="match status" value="1"/>
</dbReference>
<evidence type="ECO:0000256" key="8">
    <source>
        <dbReference type="SAM" id="Phobius"/>
    </source>
</evidence>
<feature type="domain" description="Ion transport" evidence="9">
    <location>
        <begin position="160"/>
        <end position="390"/>
    </location>
</feature>
<name>A0A9W7C4A6_9STRA</name>
<evidence type="ECO:0000313" key="11">
    <source>
        <dbReference type="Proteomes" id="UP001165085"/>
    </source>
</evidence>
<keyword evidence="3" id="KW-0677">Repeat</keyword>
<sequence>MMAAFREKNIKDLESAVEDFAKRSRIKEFQEENDNGDMVKRTKTIPTLDLFAWQQFLEIYHRNSREPNNFVVDLQLLFDATWTVLTQASPKTDDDNQKLTENLKDAIQKYVADNNKFRPDLLPELLTATKMKKLQKLAATRIFRIHLGSYMRSGIMYIYYFEVFLYAVFTVIFTCLSIQFKFSNNGTYEWDDVLIRDMTIVCFVLALYFLLREIAQFHAMYQLNMQRNWYRDYWNVIDVIASGGTIVLLEYYYRVGPGTEYEHLASIIALFVWMKVLGFAKSFSQPIATFVLMLNTIIIDLFSFMAVFAVILIMFGHAFFLVVTANEENVELDFSTSGGTAWSLYLMILGTFESSAFTGVWEQGLFLSYSFLVVIILLNVLIAIVGDSYDAVLVTSTELFWRSRLELIAEISSTFKWLLQGFEVWKKRFDDHGKRWFGEEGWLLILYGLKEDHAWANGKNKVALGVRILFSPVLLGSAIAIFFTWFLPLKACGAILEVFAKQTSATTSTEDKLDLKLDSSNSDWTGRVLDIVRRVNKKTTAEFVKLEAKMTAEIHALRDENDNLKKLLSDEMKSNKKETKLLKNMLMALVKKAGAEVEHDEDDDEEDETTPDTQQKDESEEEKSEDPDSPPPPPPPPAASSNIESDPNTVQNPMIQEPGLELSTLK</sequence>
<feature type="transmembrane region" description="Helical" evidence="8">
    <location>
        <begin position="264"/>
        <end position="280"/>
    </location>
</feature>
<gene>
    <name evidence="10" type="ORF">TrST_g8962</name>
</gene>
<evidence type="ECO:0000259" key="9">
    <source>
        <dbReference type="Pfam" id="PF00520"/>
    </source>
</evidence>
<feature type="compositionally biased region" description="Acidic residues" evidence="7">
    <location>
        <begin position="618"/>
        <end position="628"/>
    </location>
</feature>